<evidence type="ECO:0000256" key="4">
    <source>
        <dbReference type="ARBA" id="ARBA00022898"/>
    </source>
</evidence>
<evidence type="ECO:0000313" key="9">
    <source>
        <dbReference type="EMBL" id="MBB6678929.1"/>
    </source>
</evidence>
<comment type="similarity">
    <text evidence="2">In the C-terminal section; belongs to the class-I pyridoxal-phosphate-dependent aminotransferase family.</text>
</comment>
<proteinExistence type="inferred from homology"/>
<dbReference type="Pfam" id="PF00392">
    <property type="entry name" value="GntR"/>
    <property type="match status" value="1"/>
</dbReference>
<dbReference type="GO" id="GO:0030170">
    <property type="term" value="F:pyridoxal phosphate binding"/>
    <property type="evidence" value="ECO:0007669"/>
    <property type="project" value="InterPro"/>
</dbReference>
<evidence type="ECO:0000313" key="10">
    <source>
        <dbReference type="Proteomes" id="UP000574133"/>
    </source>
</evidence>
<dbReference type="InterPro" id="IPR036388">
    <property type="entry name" value="WH-like_DNA-bd_sf"/>
</dbReference>
<evidence type="ECO:0000256" key="3">
    <source>
        <dbReference type="ARBA" id="ARBA00022576"/>
    </source>
</evidence>
<name>A0A841TG66_9BACL</name>
<dbReference type="Gene3D" id="3.40.640.10">
    <property type="entry name" value="Type I PLP-dependent aspartate aminotransferase-like (Major domain)"/>
    <property type="match status" value="1"/>
</dbReference>
<dbReference type="SUPFAM" id="SSF53383">
    <property type="entry name" value="PLP-dependent transferases"/>
    <property type="match status" value="1"/>
</dbReference>
<dbReference type="EMBL" id="JACJVN010000064">
    <property type="protein sequence ID" value="MBB6678929.1"/>
    <property type="molecule type" value="Genomic_DNA"/>
</dbReference>
<dbReference type="Gene3D" id="1.10.10.10">
    <property type="entry name" value="Winged helix-like DNA-binding domain superfamily/Winged helix DNA-binding domain"/>
    <property type="match status" value="1"/>
</dbReference>
<evidence type="ECO:0000256" key="5">
    <source>
        <dbReference type="ARBA" id="ARBA00023015"/>
    </source>
</evidence>
<dbReference type="InterPro" id="IPR015421">
    <property type="entry name" value="PyrdxlP-dep_Trfase_major"/>
</dbReference>
<reference evidence="9 10" key="1">
    <citation type="submission" date="2020-08" db="EMBL/GenBank/DDBJ databases">
        <title>Cohnella phylogeny.</title>
        <authorList>
            <person name="Dunlap C."/>
        </authorList>
    </citation>
    <scope>NUCLEOTIDE SEQUENCE [LARGE SCALE GENOMIC DNA]</scope>
    <source>
        <strain evidence="9 10">DSM 103658</strain>
    </source>
</reference>
<dbReference type="SMART" id="SM00345">
    <property type="entry name" value="HTH_GNTR"/>
    <property type="match status" value="1"/>
</dbReference>
<gene>
    <name evidence="9" type="ORF">H4Q31_16690</name>
</gene>
<evidence type="ECO:0000256" key="7">
    <source>
        <dbReference type="ARBA" id="ARBA00023163"/>
    </source>
</evidence>
<dbReference type="CDD" id="cd00609">
    <property type="entry name" value="AAT_like"/>
    <property type="match status" value="1"/>
</dbReference>
<keyword evidence="4" id="KW-0663">Pyridoxal phosphate</keyword>
<dbReference type="InterPro" id="IPR004839">
    <property type="entry name" value="Aminotransferase_I/II_large"/>
</dbReference>
<dbReference type="PROSITE" id="PS50949">
    <property type="entry name" value="HTH_GNTR"/>
    <property type="match status" value="1"/>
</dbReference>
<evidence type="ECO:0000256" key="6">
    <source>
        <dbReference type="ARBA" id="ARBA00023125"/>
    </source>
</evidence>
<dbReference type="Proteomes" id="UP000574133">
    <property type="component" value="Unassembled WGS sequence"/>
</dbReference>
<dbReference type="InterPro" id="IPR036390">
    <property type="entry name" value="WH_DNA-bd_sf"/>
</dbReference>
<dbReference type="SUPFAM" id="SSF46785">
    <property type="entry name" value="Winged helix' DNA-binding domain"/>
    <property type="match status" value="1"/>
</dbReference>
<keyword evidence="3 9" id="KW-0032">Aminotransferase</keyword>
<protein>
    <submittedName>
        <fullName evidence="9">PLP-dependent aminotransferase family protein</fullName>
    </submittedName>
</protein>
<dbReference type="GO" id="GO:0008483">
    <property type="term" value="F:transaminase activity"/>
    <property type="evidence" value="ECO:0007669"/>
    <property type="project" value="UniProtKB-KW"/>
</dbReference>
<evidence type="ECO:0000256" key="2">
    <source>
        <dbReference type="ARBA" id="ARBA00005384"/>
    </source>
</evidence>
<dbReference type="InterPro" id="IPR000524">
    <property type="entry name" value="Tscrpt_reg_HTH_GntR"/>
</dbReference>
<keyword evidence="10" id="KW-1185">Reference proteome</keyword>
<dbReference type="InterPro" id="IPR015424">
    <property type="entry name" value="PyrdxlP-dep_Trfase"/>
</dbReference>
<dbReference type="GO" id="GO:0003677">
    <property type="term" value="F:DNA binding"/>
    <property type="evidence" value="ECO:0007669"/>
    <property type="project" value="UniProtKB-KW"/>
</dbReference>
<keyword evidence="9" id="KW-0808">Transferase</keyword>
<evidence type="ECO:0000256" key="1">
    <source>
        <dbReference type="ARBA" id="ARBA00001933"/>
    </source>
</evidence>
<keyword evidence="5" id="KW-0805">Transcription regulation</keyword>
<keyword evidence="7" id="KW-0804">Transcription</keyword>
<organism evidence="9 10">
    <name type="scientific">Cohnella lubricantis</name>
    <dbReference type="NCBI Taxonomy" id="2163172"/>
    <lineage>
        <taxon>Bacteria</taxon>
        <taxon>Bacillati</taxon>
        <taxon>Bacillota</taxon>
        <taxon>Bacilli</taxon>
        <taxon>Bacillales</taxon>
        <taxon>Paenibacillaceae</taxon>
        <taxon>Cohnella</taxon>
    </lineage>
</organism>
<dbReference type="RefSeq" id="WP_185180195.1">
    <property type="nucleotide sequence ID" value="NZ_CBCSEP010000032.1"/>
</dbReference>
<dbReference type="PANTHER" id="PTHR46577">
    <property type="entry name" value="HTH-TYPE TRANSCRIPTIONAL REGULATORY PROTEIN GABR"/>
    <property type="match status" value="1"/>
</dbReference>
<keyword evidence="6" id="KW-0238">DNA-binding</keyword>
<dbReference type="Pfam" id="PF00155">
    <property type="entry name" value="Aminotran_1_2"/>
    <property type="match status" value="1"/>
</dbReference>
<accession>A0A841TG66</accession>
<sequence length="530" mass="58969">MTLQLPYERLLQECGSKHIALYRALREAIASGLLPPGQRLPSTRRLAAMYGLSRGSASLAYELLAAEGYVRAGVGQGTFVAGGRQAPRTELAARTPGEVRAAAAAPSAQPQLSAWGRRVTEQADHRMSDSAHKLEPGCADTISFEPRGIGERWFPWMEWRSRVANQWKRIRERHETPADADGSLELRAQIAARLRRERGIVCRPEDIVVTGGSMQAIALLAQLLLEEERTAVVENPCYQGTRIAVSSTGAKMIQAAVDGEGIVPRDWAASLLFVTPTRQFPTGAVLKLERRLELLSWASRRKAWIVEDDYDSDFRWGGRPIEPLKSLDREGRVVYVGSFSRSMRSEVRIGYAVLPPSLREPFIRAKRLHNPYPESIAEQRALAEWMAEGGYDRHLRRATRVFHRLQDRLRSGLNGELGELFETVPSDAGLSLYTYWKIAPELYGLLASKCRELGVMWGDGQRYEADEAIEANEANEDPFKRTDKRRSAVFGFAHMDEAQIEEGLARIRRAAESLGLLAPGGAEQGGSTHA</sequence>
<comment type="caution">
    <text evidence="9">The sequence shown here is derived from an EMBL/GenBank/DDBJ whole genome shotgun (WGS) entry which is preliminary data.</text>
</comment>
<feature type="domain" description="HTH gntR-type" evidence="8">
    <location>
        <begin position="15"/>
        <end position="83"/>
    </location>
</feature>
<dbReference type="PANTHER" id="PTHR46577:SF1">
    <property type="entry name" value="HTH-TYPE TRANSCRIPTIONAL REGULATORY PROTEIN GABR"/>
    <property type="match status" value="1"/>
</dbReference>
<comment type="cofactor">
    <cofactor evidence="1">
        <name>pyridoxal 5'-phosphate</name>
        <dbReference type="ChEBI" id="CHEBI:597326"/>
    </cofactor>
</comment>
<evidence type="ECO:0000259" key="8">
    <source>
        <dbReference type="PROSITE" id="PS50949"/>
    </source>
</evidence>
<dbReference type="GO" id="GO:0003700">
    <property type="term" value="F:DNA-binding transcription factor activity"/>
    <property type="evidence" value="ECO:0007669"/>
    <property type="project" value="InterPro"/>
</dbReference>
<dbReference type="AlphaFoldDB" id="A0A841TG66"/>
<dbReference type="InterPro" id="IPR051446">
    <property type="entry name" value="HTH_trans_reg/aminotransferase"/>
</dbReference>
<dbReference type="CDD" id="cd07377">
    <property type="entry name" value="WHTH_GntR"/>
    <property type="match status" value="1"/>
</dbReference>